<evidence type="ECO:0000313" key="1">
    <source>
        <dbReference type="EMBL" id="VEL33636.1"/>
    </source>
</evidence>
<reference evidence="1" key="1">
    <citation type="submission" date="2018-11" db="EMBL/GenBank/DDBJ databases">
        <authorList>
            <consortium name="Pathogen Informatics"/>
        </authorList>
    </citation>
    <scope>NUCLEOTIDE SEQUENCE</scope>
</reference>
<accession>A0A448XCQ6</accession>
<dbReference type="AlphaFoldDB" id="A0A448XCQ6"/>
<protein>
    <submittedName>
        <fullName evidence="1">Uncharacterized protein</fullName>
    </submittedName>
</protein>
<gene>
    <name evidence="1" type="ORF">PXEA_LOCUS27076</name>
</gene>
<name>A0A448XCQ6_9PLAT</name>
<sequence length="110" mass="12139">MRARINKSFRSGKGAKLFNAMPVDSEIKITEASTFGSTEIPGPWTSGAAHEAGEEDTSFARKRIHGAMLLCRANFAMLDPGSRPLFNEYLEMSSCRLHGYSPIPLKSILY</sequence>
<keyword evidence="2" id="KW-1185">Reference proteome</keyword>
<dbReference type="OrthoDB" id="296386at2759"/>
<dbReference type="EMBL" id="CAAALY010246132">
    <property type="protein sequence ID" value="VEL33636.1"/>
    <property type="molecule type" value="Genomic_DNA"/>
</dbReference>
<organism evidence="1 2">
    <name type="scientific">Protopolystoma xenopodis</name>
    <dbReference type="NCBI Taxonomy" id="117903"/>
    <lineage>
        <taxon>Eukaryota</taxon>
        <taxon>Metazoa</taxon>
        <taxon>Spiralia</taxon>
        <taxon>Lophotrochozoa</taxon>
        <taxon>Platyhelminthes</taxon>
        <taxon>Monogenea</taxon>
        <taxon>Polyopisthocotylea</taxon>
        <taxon>Polystomatidea</taxon>
        <taxon>Polystomatidae</taxon>
        <taxon>Protopolystoma</taxon>
    </lineage>
</organism>
<proteinExistence type="predicted"/>
<comment type="caution">
    <text evidence="1">The sequence shown here is derived from an EMBL/GenBank/DDBJ whole genome shotgun (WGS) entry which is preliminary data.</text>
</comment>
<dbReference type="Proteomes" id="UP000784294">
    <property type="component" value="Unassembled WGS sequence"/>
</dbReference>
<evidence type="ECO:0000313" key="2">
    <source>
        <dbReference type="Proteomes" id="UP000784294"/>
    </source>
</evidence>